<evidence type="ECO:0000256" key="2">
    <source>
        <dbReference type="ARBA" id="ARBA00012513"/>
    </source>
</evidence>
<dbReference type="SUPFAM" id="SSF53098">
    <property type="entry name" value="Ribonuclease H-like"/>
    <property type="match status" value="1"/>
</dbReference>
<keyword evidence="6" id="KW-0433">Leucine-rich repeat</keyword>
<evidence type="ECO:0000313" key="21">
    <source>
        <dbReference type="EMBL" id="PWA69510.1"/>
    </source>
</evidence>
<evidence type="ECO:0000256" key="15">
    <source>
        <dbReference type="ARBA" id="ARBA00023136"/>
    </source>
</evidence>
<evidence type="ECO:0000256" key="5">
    <source>
        <dbReference type="ARBA" id="ARBA00022553"/>
    </source>
</evidence>
<evidence type="ECO:0000256" key="6">
    <source>
        <dbReference type="ARBA" id="ARBA00022614"/>
    </source>
</evidence>
<dbReference type="GO" id="GO:0005524">
    <property type="term" value="F:ATP binding"/>
    <property type="evidence" value="ECO:0007669"/>
    <property type="project" value="UniProtKB-KW"/>
</dbReference>
<comment type="catalytic activity">
    <reaction evidence="19">
        <text>L-seryl-[protein] + ATP = O-phospho-L-seryl-[protein] + ADP + H(+)</text>
        <dbReference type="Rhea" id="RHEA:17989"/>
        <dbReference type="Rhea" id="RHEA-COMP:9863"/>
        <dbReference type="Rhea" id="RHEA-COMP:11604"/>
        <dbReference type="ChEBI" id="CHEBI:15378"/>
        <dbReference type="ChEBI" id="CHEBI:29999"/>
        <dbReference type="ChEBI" id="CHEBI:30616"/>
        <dbReference type="ChEBI" id="CHEBI:83421"/>
        <dbReference type="ChEBI" id="CHEBI:456216"/>
        <dbReference type="EC" id="2.7.11.1"/>
    </reaction>
</comment>
<keyword evidence="14" id="KW-1133">Transmembrane helix</keyword>
<dbReference type="SUPFAM" id="SSF56112">
    <property type="entry name" value="Protein kinase-like (PK-like)"/>
    <property type="match status" value="2"/>
</dbReference>
<evidence type="ECO:0000256" key="7">
    <source>
        <dbReference type="ARBA" id="ARBA00022679"/>
    </source>
</evidence>
<dbReference type="PANTHER" id="PTHR27003">
    <property type="entry name" value="OS07G0166700 PROTEIN"/>
    <property type="match status" value="1"/>
</dbReference>
<dbReference type="AlphaFoldDB" id="A0A2U1N7N0"/>
<dbReference type="GO" id="GO:0009506">
    <property type="term" value="C:plasmodesma"/>
    <property type="evidence" value="ECO:0007669"/>
    <property type="project" value="TreeGrafter"/>
</dbReference>
<protein>
    <recommendedName>
        <fullName evidence="2">non-specific serine/threonine protein kinase</fullName>
        <ecNumber evidence="2">2.7.11.1</ecNumber>
    </recommendedName>
</protein>
<keyword evidence="3" id="KW-1003">Cell membrane</keyword>
<sequence length="761" mass="86613">MRFGGNDNLVNVRDTQIIQGPIIDRVFFKVFMTAPWFHGNTPPFLPVVKVSHIHLTSDIVMSLNQFRIYLLNLSSAYENIHLVSFLKNLEHMKIQFEDIKLATNKFSTDCCIALGGFGTVYQAELDHVDKEYCRAIEGKNEGELLKRRSKVAVKRIFDTEDGSVEQGFYAEIDMLTSCKHSNILTLLGFCDEGSAMMLVYEYASNGSLEDYLKKKSKMENDSWTQRIKICLQVARGLSYMHTSEGDRQEIVHRDIKSANILLDENLDARIGDFGLCKFLSVNEEHKGVAGTTVYMDPQYVKEGKLKKELDIYSLGVVLIEILCGRLAYDPIYRSDHNQGLALTARHHFEKETVKTMVDGRLELTRKSVTRPNQESLYIFSKLAYQCLAQRQADRPTIKAVVRQLEKALHFQQTKSSATETELQRYLNEPRIDLHVGFDILEWWRTHGPRFPIVALMARDILSIQISTVASESAFSTGRRVLDPYRTSLSKDENDGKGLNAEIEILTRCEHRNVVSLLGFCKEGAERILIYKNAANGSLNYILNAPLITWLHRIRICIDVARGLNYIHKHNIIHCHIKSSNILLNEHWEAKISGFGLAKLIPANQQANTPLTSIAGTPSYIDPEYLRTNVLRKASDVYSFGVVLVEILSGRSADPGYIEENICRMAPLPREWLNKGTINEVVGPWLKEEIDINNFTLNRGPNQESLNTFFKLAYECLSETHEGRPTTEAVIRELEKANDLQAHKISLAINMSIYTYNYTLFT</sequence>
<feature type="domain" description="Protein kinase" evidence="20">
    <location>
        <begin position="106"/>
        <end position="408"/>
    </location>
</feature>
<keyword evidence="13" id="KW-0067">ATP-binding</keyword>
<name>A0A2U1N7N0_ARTAN</name>
<keyword evidence="9" id="KW-0732">Signal</keyword>
<evidence type="ECO:0000256" key="12">
    <source>
        <dbReference type="ARBA" id="ARBA00022777"/>
    </source>
</evidence>
<dbReference type="OrthoDB" id="633211at2759"/>
<evidence type="ECO:0000256" key="4">
    <source>
        <dbReference type="ARBA" id="ARBA00022527"/>
    </source>
</evidence>
<dbReference type="SMART" id="SM00220">
    <property type="entry name" value="S_TKc"/>
    <property type="match status" value="2"/>
</dbReference>
<dbReference type="PROSITE" id="PS00108">
    <property type="entry name" value="PROTEIN_KINASE_ST"/>
    <property type="match status" value="1"/>
</dbReference>
<evidence type="ECO:0000256" key="10">
    <source>
        <dbReference type="ARBA" id="ARBA00022737"/>
    </source>
</evidence>
<evidence type="ECO:0000256" key="1">
    <source>
        <dbReference type="ARBA" id="ARBA00004162"/>
    </source>
</evidence>
<evidence type="ECO:0000256" key="17">
    <source>
        <dbReference type="ARBA" id="ARBA00023180"/>
    </source>
</evidence>
<dbReference type="GO" id="GO:0005886">
    <property type="term" value="C:plasma membrane"/>
    <property type="evidence" value="ECO:0007669"/>
    <property type="project" value="UniProtKB-SubCell"/>
</dbReference>
<keyword evidence="22" id="KW-1185">Reference proteome</keyword>
<dbReference type="InterPro" id="IPR011009">
    <property type="entry name" value="Kinase-like_dom_sf"/>
</dbReference>
<dbReference type="PANTHER" id="PTHR27003:SF471">
    <property type="entry name" value="VASCULAR ENDOTHELIAL GROWTH FACTOR RECEPTOR 2 (VEGFR2)-RELATED"/>
    <property type="match status" value="1"/>
</dbReference>
<dbReference type="EMBL" id="PKPP01003426">
    <property type="protein sequence ID" value="PWA69510.1"/>
    <property type="molecule type" value="Genomic_DNA"/>
</dbReference>
<dbReference type="STRING" id="35608.A0A2U1N7N0"/>
<dbReference type="Gene3D" id="3.30.200.20">
    <property type="entry name" value="Phosphorylase Kinase, domain 1"/>
    <property type="match status" value="2"/>
</dbReference>
<dbReference type="EC" id="2.7.11.1" evidence="2"/>
<dbReference type="GO" id="GO:0046983">
    <property type="term" value="F:protein dimerization activity"/>
    <property type="evidence" value="ECO:0007669"/>
    <property type="project" value="InterPro"/>
</dbReference>
<accession>A0A2U1N7N0</accession>
<dbReference type="InterPro" id="IPR012337">
    <property type="entry name" value="RNaseH-like_sf"/>
</dbReference>
<dbReference type="GO" id="GO:0004674">
    <property type="term" value="F:protein serine/threonine kinase activity"/>
    <property type="evidence" value="ECO:0007669"/>
    <property type="project" value="UniProtKB-KW"/>
</dbReference>
<evidence type="ECO:0000256" key="14">
    <source>
        <dbReference type="ARBA" id="ARBA00022989"/>
    </source>
</evidence>
<evidence type="ECO:0000256" key="18">
    <source>
        <dbReference type="ARBA" id="ARBA00047899"/>
    </source>
</evidence>
<dbReference type="GO" id="GO:0004714">
    <property type="term" value="F:transmembrane receptor protein tyrosine kinase activity"/>
    <property type="evidence" value="ECO:0007669"/>
    <property type="project" value="InterPro"/>
</dbReference>
<comment type="subcellular location">
    <subcellularLocation>
        <location evidence="1">Cell membrane</location>
        <topology evidence="1">Single-pass membrane protein</topology>
    </subcellularLocation>
</comment>
<keyword evidence="12 21" id="KW-0418">Kinase</keyword>
<dbReference type="PROSITE" id="PS50011">
    <property type="entry name" value="PROTEIN_KINASE_DOM"/>
    <property type="match status" value="2"/>
</dbReference>
<evidence type="ECO:0000313" key="22">
    <source>
        <dbReference type="Proteomes" id="UP000245207"/>
    </source>
</evidence>
<dbReference type="Pfam" id="PF00069">
    <property type="entry name" value="Pkinase"/>
    <property type="match status" value="2"/>
</dbReference>
<keyword evidence="4" id="KW-0723">Serine/threonine-protein kinase</keyword>
<comment type="catalytic activity">
    <reaction evidence="18">
        <text>L-threonyl-[protein] + ATP = O-phospho-L-threonyl-[protein] + ADP + H(+)</text>
        <dbReference type="Rhea" id="RHEA:46608"/>
        <dbReference type="Rhea" id="RHEA-COMP:11060"/>
        <dbReference type="Rhea" id="RHEA-COMP:11605"/>
        <dbReference type="ChEBI" id="CHEBI:15378"/>
        <dbReference type="ChEBI" id="CHEBI:30013"/>
        <dbReference type="ChEBI" id="CHEBI:30616"/>
        <dbReference type="ChEBI" id="CHEBI:61977"/>
        <dbReference type="ChEBI" id="CHEBI:456216"/>
        <dbReference type="EC" id="2.7.11.1"/>
    </reaction>
</comment>
<dbReference type="InterPro" id="IPR045272">
    <property type="entry name" value="ANXUR1/2-like"/>
</dbReference>
<keyword evidence="8" id="KW-0812">Transmembrane</keyword>
<evidence type="ECO:0000256" key="11">
    <source>
        <dbReference type="ARBA" id="ARBA00022741"/>
    </source>
</evidence>
<keyword evidence="11" id="KW-0547">Nucleotide-binding</keyword>
<dbReference type="Pfam" id="PF05699">
    <property type="entry name" value="Dimer_Tnp_hAT"/>
    <property type="match status" value="1"/>
</dbReference>
<evidence type="ECO:0000259" key="20">
    <source>
        <dbReference type="PROSITE" id="PS50011"/>
    </source>
</evidence>
<comment type="caution">
    <text evidence="21">The sequence shown here is derived from an EMBL/GenBank/DDBJ whole genome shotgun (WGS) entry which is preliminary data.</text>
</comment>
<dbReference type="InterPro" id="IPR000719">
    <property type="entry name" value="Prot_kinase_dom"/>
</dbReference>
<evidence type="ECO:0000256" key="8">
    <source>
        <dbReference type="ARBA" id="ARBA00022692"/>
    </source>
</evidence>
<reference evidence="21 22" key="1">
    <citation type="journal article" date="2018" name="Mol. Plant">
        <title>The genome of Artemisia annua provides insight into the evolution of Asteraceae family and artemisinin biosynthesis.</title>
        <authorList>
            <person name="Shen Q."/>
            <person name="Zhang L."/>
            <person name="Liao Z."/>
            <person name="Wang S."/>
            <person name="Yan T."/>
            <person name="Shi P."/>
            <person name="Liu M."/>
            <person name="Fu X."/>
            <person name="Pan Q."/>
            <person name="Wang Y."/>
            <person name="Lv Z."/>
            <person name="Lu X."/>
            <person name="Zhang F."/>
            <person name="Jiang W."/>
            <person name="Ma Y."/>
            <person name="Chen M."/>
            <person name="Hao X."/>
            <person name="Li L."/>
            <person name="Tang Y."/>
            <person name="Lv G."/>
            <person name="Zhou Y."/>
            <person name="Sun X."/>
            <person name="Brodelius P.E."/>
            <person name="Rose J.K.C."/>
            <person name="Tang K."/>
        </authorList>
    </citation>
    <scope>NUCLEOTIDE SEQUENCE [LARGE SCALE GENOMIC DNA]</scope>
    <source>
        <strain evidence="22">cv. Huhao1</strain>
        <tissue evidence="21">Leaf</tissue>
    </source>
</reference>
<proteinExistence type="predicted"/>
<organism evidence="21 22">
    <name type="scientific">Artemisia annua</name>
    <name type="common">Sweet wormwood</name>
    <dbReference type="NCBI Taxonomy" id="35608"/>
    <lineage>
        <taxon>Eukaryota</taxon>
        <taxon>Viridiplantae</taxon>
        <taxon>Streptophyta</taxon>
        <taxon>Embryophyta</taxon>
        <taxon>Tracheophyta</taxon>
        <taxon>Spermatophyta</taxon>
        <taxon>Magnoliopsida</taxon>
        <taxon>eudicotyledons</taxon>
        <taxon>Gunneridae</taxon>
        <taxon>Pentapetalae</taxon>
        <taxon>asterids</taxon>
        <taxon>campanulids</taxon>
        <taxon>Asterales</taxon>
        <taxon>Asteraceae</taxon>
        <taxon>Asteroideae</taxon>
        <taxon>Anthemideae</taxon>
        <taxon>Artemisiinae</taxon>
        <taxon>Artemisia</taxon>
    </lineage>
</organism>
<evidence type="ECO:0000256" key="13">
    <source>
        <dbReference type="ARBA" id="ARBA00022840"/>
    </source>
</evidence>
<evidence type="ECO:0000256" key="19">
    <source>
        <dbReference type="ARBA" id="ARBA00048679"/>
    </source>
</evidence>
<dbReference type="FunFam" id="1.10.510.10:FF:000358">
    <property type="entry name" value="Putative leucine-rich repeat receptor-like serine/threonine-protein kinase"/>
    <property type="match status" value="2"/>
</dbReference>
<feature type="domain" description="Protein kinase" evidence="20">
    <location>
        <begin position="463"/>
        <end position="745"/>
    </location>
</feature>
<dbReference type="InterPro" id="IPR008271">
    <property type="entry name" value="Ser/Thr_kinase_AS"/>
</dbReference>
<keyword evidence="15" id="KW-0472">Membrane</keyword>
<keyword evidence="5" id="KW-0597">Phosphoprotein</keyword>
<dbReference type="Gene3D" id="1.10.510.10">
    <property type="entry name" value="Transferase(Phosphotransferase) domain 1"/>
    <property type="match status" value="2"/>
</dbReference>
<keyword evidence="7" id="KW-0808">Transferase</keyword>
<dbReference type="InterPro" id="IPR008906">
    <property type="entry name" value="HATC_C_dom"/>
</dbReference>
<evidence type="ECO:0000256" key="9">
    <source>
        <dbReference type="ARBA" id="ARBA00022729"/>
    </source>
</evidence>
<evidence type="ECO:0000256" key="16">
    <source>
        <dbReference type="ARBA" id="ARBA00023170"/>
    </source>
</evidence>
<keyword evidence="16" id="KW-0675">Receptor</keyword>
<keyword evidence="17" id="KW-0325">Glycoprotein</keyword>
<keyword evidence="10" id="KW-0677">Repeat</keyword>
<evidence type="ECO:0000256" key="3">
    <source>
        <dbReference type="ARBA" id="ARBA00022475"/>
    </source>
</evidence>
<dbReference type="Proteomes" id="UP000245207">
    <property type="component" value="Unassembled WGS sequence"/>
</dbReference>
<gene>
    <name evidence="21" type="ORF">CTI12_AA297830</name>
</gene>